<evidence type="ECO:0000313" key="1">
    <source>
        <dbReference type="EMBL" id="HHF57970.1"/>
    </source>
</evidence>
<feature type="non-terminal residue" evidence="1">
    <location>
        <position position="92"/>
    </location>
</feature>
<accession>A0A7C5I4A5</accession>
<sequence length="92" mass="10858">MKLDFENRKLEISVSELLDFALGKIRGATPERLREGILLHRKIEKELKTRMPDLIPEKKLEFQVNIREWSVKLHGRVDAYLEGETYAEVHEI</sequence>
<dbReference type="EMBL" id="DRTV01000074">
    <property type="protein sequence ID" value="HHF57970.1"/>
    <property type="molecule type" value="Genomic_DNA"/>
</dbReference>
<dbReference type="AlphaFoldDB" id="A0A7C5I4A5"/>
<protein>
    <submittedName>
        <fullName evidence="1">Uncharacterized protein</fullName>
    </submittedName>
</protein>
<gene>
    <name evidence="1" type="ORF">ENL41_00925</name>
</gene>
<proteinExistence type="predicted"/>
<reference evidence="1" key="1">
    <citation type="journal article" date="2020" name="mSystems">
        <title>Genome- and Community-Level Interaction Insights into Carbon Utilization and Element Cycling Functions of Hydrothermarchaeota in Hydrothermal Sediment.</title>
        <authorList>
            <person name="Zhou Z."/>
            <person name="Liu Y."/>
            <person name="Xu W."/>
            <person name="Pan J."/>
            <person name="Luo Z.H."/>
            <person name="Li M."/>
        </authorList>
    </citation>
    <scope>NUCLEOTIDE SEQUENCE [LARGE SCALE GENOMIC DNA]</scope>
    <source>
        <strain evidence="1">HyVt-94</strain>
    </source>
</reference>
<comment type="caution">
    <text evidence="1">The sequence shown here is derived from an EMBL/GenBank/DDBJ whole genome shotgun (WGS) entry which is preliminary data.</text>
</comment>
<organism evidence="1">
    <name type="scientific">candidate division WOR-3 bacterium</name>
    <dbReference type="NCBI Taxonomy" id="2052148"/>
    <lineage>
        <taxon>Bacteria</taxon>
        <taxon>Bacteria division WOR-3</taxon>
    </lineage>
</organism>
<name>A0A7C5I4A5_UNCW3</name>
<dbReference type="Proteomes" id="UP000886014">
    <property type="component" value="Unassembled WGS sequence"/>
</dbReference>